<dbReference type="EMBL" id="MK651787">
    <property type="protein sequence ID" value="QBZ71625.1"/>
    <property type="molecule type" value="Genomic_DNA"/>
</dbReference>
<dbReference type="Proteomes" id="UP000297046">
    <property type="component" value="Segment"/>
</dbReference>
<reference evidence="2" key="1">
    <citation type="submission" date="2019-03" db="EMBL/GenBank/DDBJ databases">
        <authorList>
            <person name="Olsen N.S."/>
            <person name="Kot W."/>
            <person name="Hansen L.H."/>
        </authorList>
    </citation>
    <scope>NUCLEOTIDE SEQUENCE [LARGE SCALE GENOMIC DNA]</scope>
</reference>
<dbReference type="GeneID" id="55013198"/>
<name>A0A4D6DZE0_9CAUD</name>
<protein>
    <submittedName>
        <fullName evidence="1">Uncharacterized protein</fullName>
    </submittedName>
</protein>
<dbReference type="KEGG" id="vg:55013198"/>
<dbReference type="RefSeq" id="YP_009821713.1">
    <property type="nucleotide sequence ID" value="NC_048178.1"/>
</dbReference>
<evidence type="ECO:0000313" key="2">
    <source>
        <dbReference type="Proteomes" id="UP000297046"/>
    </source>
</evidence>
<sequence>MKDEALNAAHAVVDVTGALICVTLHKKQAQAIAKRIGHSFGYRPATEDDVAALGRKVDDDLA</sequence>
<organism evidence="1 2">
    <name type="scientific">Escherichia phage Sortsne</name>
    <dbReference type="NCBI Taxonomy" id="2562456"/>
    <lineage>
        <taxon>Viruses</taxon>
        <taxon>Duplodnaviria</taxon>
        <taxon>Heunggongvirae</taxon>
        <taxon>Uroviricota</taxon>
        <taxon>Caudoviricetes</taxon>
        <taxon>Sortsnevirus</taxon>
        <taxon>Sortsnevirus sortsne</taxon>
    </lineage>
</organism>
<evidence type="ECO:0000313" key="1">
    <source>
        <dbReference type="EMBL" id="QBZ71625.1"/>
    </source>
</evidence>
<keyword evidence="2" id="KW-1185">Reference proteome</keyword>
<accession>A0A4D6DZE0</accession>
<proteinExistence type="predicted"/>